<dbReference type="Proteomes" id="UP000284202">
    <property type="component" value="Unassembled WGS sequence"/>
</dbReference>
<organism evidence="1 2">
    <name type="scientific">Paracoccus onubensis</name>
    <dbReference type="NCBI Taxonomy" id="1675788"/>
    <lineage>
        <taxon>Bacteria</taxon>
        <taxon>Pseudomonadati</taxon>
        <taxon>Pseudomonadota</taxon>
        <taxon>Alphaproteobacteria</taxon>
        <taxon>Rhodobacterales</taxon>
        <taxon>Paracoccaceae</taxon>
        <taxon>Paracoccus</taxon>
    </lineage>
</organism>
<dbReference type="AlphaFoldDB" id="A0A418SS60"/>
<evidence type="ECO:0000313" key="2">
    <source>
        <dbReference type="Proteomes" id="UP000284202"/>
    </source>
</evidence>
<comment type="caution">
    <text evidence="1">The sequence shown here is derived from an EMBL/GenBank/DDBJ whole genome shotgun (WGS) entry which is preliminary data.</text>
</comment>
<evidence type="ECO:0000313" key="1">
    <source>
        <dbReference type="EMBL" id="RJE83804.1"/>
    </source>
</evidence>
<dbReference type="OrthoDB" id="7644647at2"/>
<dbReference type="RefSeq" id="WP_119750489.1">
    <property type="nucleotide sequence ID" value="NZ_QZCG01000010.1"/>
</dbReference>
<proteinExistence type="predicted"/>
<accession>A0A418SS60</accession>
<gene>
    <name evidence="1" type="ORF">D3P04_15580</name>
</gene>
<reference evidence="2" key="1">
    <citation type="submission" date="2018-09" db="EMBL/GenBank/DDBJ databases">
        <title>Acidovorax cavernicola nov. sp. isolated from Gruta de las Maravillas (Aracena, Spain).</title>
        <authorList>
            <person name="Jurado V."/>
            <person name="Gutierrez-Patricio S."/>
            <person name="Gonzalez-Pimentel J.L."/>
            <person name="Miller A.Z."/>
            <person name="Laiz L."/>
            <person name="Saiz-Jimenez C."/>
        </authorList>
    </citation>
    <scope>NUCLEOTIDE SEQUENCE [LARGE SCALE GENOMIC DNA]</scope>
    <source>
        <strain evidence="2">1011MAR3C25</strain>
    </source>
</reference>
<keyword evidence="2" id="KW-1185">Reference proteome</keyword>
<protein>
    <submittedName>
        <fullName evidence="1">Uncharacterized protein</fullName>
    </submittedName>
</protein>
<sequence>MTAGIGHNGGPSVASTSWRTHCWRRARADLLPVLPVEVVRTRVRRAQSLGLDYRTYAGVRATTGRDLVAFLFSSNALGVFRDGQPLDRGRAEKLDILPLDRHLGVGPGLDARALGQRIEAVSARPLPVFGSQWAAMRNEAKAWLHAQGLPGNAVLMIGETDHERELMAAGGLAGFITGTHYFTGENHAV</sequence>
<dbReference type="EMBL" id="QZCG01000010">
    <property type="protein sequence ID" value="RJE83804.1"/>
    <property type="molecule type" value="Genomic_DNA"/>
</dbReference>
<name>A0A418SS60_9RHOB</name>